<proteinExistence type="predicted"/>
<evidence type="ECO:0000256" key="1">
    <source>
        <dbReference type="ARBA" id="ARBA00022553"/>
    </source>
</evidence>
<dbReference type="PROSITE" id="PS50110">
    <property type="entry name" value="RESPONSE_REGULATORY"/>
    <property type="match status" value="1"/>
</dbReference>
<keyword evidence="4" id="KW-0808">Transferase</keyword>
<dbReference type="InterPro" id="IPR001789">
    <property type="entry name" value="Sig_transdc_resp-reg_receiver"/>
</dbReference>
<dbReference type="SUPFAM" id="SSF52172">
    <property type="entry name" value="CheY-like"/>
    <property type="match status" value="1"/>
</dbReference>
<keyword evidence="4" id="KW-0489">Methyltransferase</keyword>
<dbReference type="InterPro" id="IPR050595">
    <property type="entry name" value="Bact_response_regulator"/>
</dbReference>
<dbReference type="EMBL" id="MTHB01000200">
    <property type="protein sequence ID" value="OXC74871.1"/>
    <property type="molecule type" value="Genomic_DNA"/>
</dbReference>
<dbReference type="SMART" id="SM00448">
    <property type="entry name" value="REC"/>
    <property type="match status" value="1"/>
</dbReference>
<dbReference type="RefSeq" id="WP_089163705.1">
    <property type="nucleotide sequence ID" value="NZ_MTHB01000200.1"/>
</dbReference>
<dbReference type="OrthoDB" id="5421695at2"/>
<evidence type="ECO:0000313" key="4">
    <source>
        <dbReference type="EMBL" id="OXC74871.1"/>
    </source>
</evidence>
<reference evidence="5" key="1">
    <citation type="submission" date="2017-01" db="EMBL/GenBank/DDBJ databases">
        <title>Genome Analysis of Deinococcus marmoris KOPRI26562.</title>
        <authorList>
            <person name="Kim J.H."/>
            <person name="Oh H.-M."/>
        </authorList>
    </citation>
    <scope>NUCLEOTIDE SEQUENCE [LARGE SCALE GENOMIC DNA]</scope>
    <source>
        <strain evidence="5">PAMC 26633</strain>
    </source>
</reference>
<dbReference type="AlphaFoldDB" id="A0A226WUL0"/>
<dbReference type="PANTHER" id="PTHR44591">
    <property type="entry name" value="STRESS RESPONSE REGULATOR PROTEIN 1"/>
    <property type="match status" value="1"/>
</dbReference>
<organism evidence="4 5">
    <name type="scientific">Caballeronia sordidicola</name>
    <name type="common">Burkholderia sordidicola</name>
    <dbReference type="NCBI Taxonomy" id="196367"/>
    <lineage>
        <taxon>Bacteria</taxon>
        <taxon>Pseudomonadati</taxon>
        <taxon>Pseudomonadota</taxon>
        <taxon>Betaproteobacteria</taxon>
        <taxon>Burkholderiales</taxon>
        <taxon>Burkholderiaceae</taxon>
        <taxon>Caballeronia</taxon>
    </lineage>
</organism>
<evidence type="ECO:0000256" key="2">
    <source>
        <dbReference type="PROSITE-ProRule" id="PRU00169"/>
    </source>
</evidence>
<sequence>MSILIVEDNHDTADALALYLQLSGNTTRVAYSAAEALVIANEWQPEVVLSDIGLPDMDGYALILAMRGFDCLANTTFVAITGYASDSDKIAAIEAGFDAHMTKPVDATGLEGFLRRARASNKPAR</sequence>
<feature type="modified residue" description="4-aspartylphosphate" evidence="2">
    <location>
        <position position="51"/>
    </location>
</feature>
<dbReference type="Gene3D" id="3.40.50.2300">
    <property type="match status" value="1"/>
</dbReference>
<gene>
    <name evidence="4" type="ORF">BSU04_29875</name>
</gene>
<keyword evidence="1 2" id="KW-0597">Phosphoprotein</keyword>
<protein>
    <submittedName>
        <fullName evidence="4">Chemotaxis protein methyltransferase CheR</fullName>
    </submittedName>
</protein>
<feature type="domain" description="Response regulatory" evidence="3">
    <location>
        <begin position="2"/>
        <end position="118"/>
    </location>
</feature>
<comment type="caution">
    <text evidence="4">The sequence shown here is derived from an EMBL/GenBank/DDBJ whole genome shotgun (WGS) entry which is preliminary data.</text>
</comment>
<dbReference type="Proteomes" id="UP000214720">
    <property type="component" value="Unassembled WGS sequence"/>
</dbReference>
<dbReference type="InterPro" id="IPR011006">
    <property type="entry name" value="CheY-like_superfamily"/>
</dbReference>
<dbReference type="GO" id="GO:0008168">
    <property type="term" value="F:methyltransferase activity"/>
    <property type="evidence" value="ECO:0007669"/>
    <property type="project" value="UniProtKB-KW"/>
</dbReference>
<evidence type="ECO:0000313" key="5">
    <source>
        <dbReference type="Proteomes" id="UP000214720"/>
    </source>
</evidence>
<dbReference type="GO" id="GO:0000160">
    <property type="term" value="P:phosphorelay signal transduction system"/>
    <property type="evidence" value="ECO:0007669"/>
    <property type="project" value="InterPro"/>
</dbReference>
<dbReference type="Pfam" id="PF00072">
    <property type="entry name" value="Response_reg"/>
    <property type="match status" value="1"/>
</dbReference>
<name>A0A226WUL0_CABSO</name>
<dbReference type="PANTHER" id="PTHR44591:SF3">
    <property type="entry name" value="RESPONSE REGULATORY DOMAIN-CONTAINING PROTEIN"/>
    <property type="match status" value="1"/>
</dbReference>
<dbReference type="GO" id="GO:0032259">
    <property type="term" value="P:methylation"/>
    <property type="evidence" value="ECO:0007669"/>
    <property type="project" value="UniProtKB-KW"/>
</dbReference>
<evidence type="ECO:0000259" key="3">
    <source>
        <dbReference type="PROSITE" id="PS50110"/>
    </source>
</evidence>
<accession>A0A226WUL0</accession>